<keyword evidence="12" id="KW-1185">Reference proteome</keyword>
<evidence type="ECO:0000256" key="8">
    <source>
        <dbReference type="SAM" id="Coils"/>
    </source>
</evidence>
<name>A0A2I0W9H9_9ASPA</name>
<feature type="coiled-coil region" evidence="8">
    <location>
        <begin position="333"/>
        <end position="551"/>
    </location>
</feature>
<dbReference type="SUPFAM" id="SSF51445">
    <property type="entry name" value="(Trans)glycosidases"/>
    <property type="match status" value="1"/>
</dbReference>
<dbReference type="CDD" id="cd11314">
    <property type="entry name" value="AmyAc_arch_bac_plant_AmyA"/>
    <property type="match status" value="1"/>
</dbReference>
<evidence type="ECO:0000256" key="3">
    <source>
        <dbReference type="ARBA" id="ARBA00005485"/>
    </source>
</evidence>
<dbReference type="EMBL" id="KZ502842">
    <property type="protein sequence ID" value="PKU72312.1"/>
    <property type="molecule type" value="Genomic_DNA"/>
</dbReference>
<evidence type="ECO:0000256" key="2">
    <source>
        <dbReference type="ARBA" id="ARBA00001913"/>
    </source>
</evidence>
<dbReference type="InterPro" id="IPR006047">
    <property type="entry name" value="GH13_cat_dom"/>
</dbReference>
<sequence length="1242" mass="139415">MRYRIVAMLTLARSQGFNWESWKQQGGWYNLLKTQVADIAASGATHVWLPPASHSVSEQGYLPGRLYDLNVSKYGDQAGLKSLIQAFHNQGIKCIADIVINHRTAEKQDSRGIYCIFEGGTPDTRLDWGPHMICSDDTTYSDGTGNPDTGAGYPPAPDIDHLNPRVQQELSDWLNWLKTDIGFDGWRFDFAKGYSAAMAKIYLEKTVPSFAVSEIWSSLAYDGDGKLSYNQDGNRQELVNWVNGVGGKATAFDFTTKGILQAAVQGELWRLIDVNGKAPGLIGWLPGNAVTFVDNHDTGSTQKLWPFPSDKVMQGYAYIVTHPGIPSIVKLPHSNDLIRNKNFELELEKAEQEVPLYLKQVEEAEDAKSRVLQELEMTKKQLEELKLELEKAQIEESQAQQDSELAQLRVKEIEQGISDEDSVAAKELVQVARNRYLEADNELKSLEAVLSTLRRECDQLIKEKDVAAKKAEEAVLASKEVEKTVDKLTIELISAKEAVESANASHLKAEEQRLDAVMEREQETHNWEKQMKQSQEKLHSLEEKLSVVNDLKLKLDSESTLLSSLKWELAAYVPTKLSQEAEIVQEEKQKLAQPETEEAVLTAAKNELEEVKASIQKAKDEVNCLRIAAYSLKSELEKETSSLASLKEKEKMSVMTISSLQANLEMNQDEQEEVHAKQKTSHEEMRDLPYELLDKTEEADQAKSKANSASQELIRATEELELAKTSASTMELRLQAVLKEIEAAKSSEKLSLDAIKAVQESEQVSYEDVMTIHLEEYYALSKRANEAERFANEMVIAAVDLIKDAKKTESMSREKLEASYKEIKERKEALRDATEKAEKAIKGKLNMEQELREWRTENEQRRKANEASASSKDQSMSVRHYWKSFDDSRDINGSDPASIALRVNSTPNPNRCYSIETRSRSSRLVRERTSLFSNFEVFHYFGNSFGYDGTTVANTSGHQNLFESPCSLSSTLACLDDPSRFVKAAPLKINEHLSVSVKKLSPVPGNGKRILNGVPIKGPHPTSCFTPLKGSNNFEASSSSGLKYLLIGSAYGLEDNGVANSNIMEDVNQIHELSMIDEEEKGCIESEDMFGDIKLQSKELVSPVVMALESKVAKEDGMKMEDLSFLIDFSQGILIKAVVIKHIVLDDPSIGQDDRIKSERIIRHDQFRYSLFQNIGYSRAPIKFLAALLGNMEQRMVAQTKTWRISATTVSKDCSASCRCRRLLRLRLLEKLLLGILTGEKR</sequence>
<dbReference type="AlphaFoldDB" id="A0A2I0W9H9"/>
<dbReference type="PANTHER" id="PTHR32054:SF31">
    <property type="entry name" value="PROTEIN WEAK CHLOROPLAST MOVEMENT UNDER BLUE LIGHT 1"/>
    <property type="match status" value="1"/>
</dbReference>
<dbReference type="Pfam" id="PF00128">
    <property type="entry name" value="Alpha-amylase"/>
    <property type="match status" value="1"/>
</dbReference>
<evidence type="ECO:0000256" key="5">
    <source>
        <dbReference type="ARBA" id="ARBA00012595"/>
    </source>
</evidence>
<evidence type="ECO:0000313" key="12">
    <source>
        <dbReference type="Proteomes" id="UP000233837"/>
    </source>
</evidence>
<keyword evidence="6 8" id="KW-0175">Coiled coil</keyword>
<dbReference type="PANTHER" id="PTHR32054">
    <property type="entry name" value="HEAVY CHAIN, PUTATIVE, EXPRESSED-RELATED-RELATED"/>
    <property type="match status" value="1"/>
</dbReference>
<evidence type="ECO:0000313" key="11">
    <source>
        <dbReference type="EMBL" id="PKU72312.1"/>
    </source>
</evidence>
<dbReference type="InterPro" id="IPR017853">
    <property type="entry name" value="GH"/>
</dbReference>
<dbReference type="Pfam" id="PF05701">
    <property type="entry name" value="WEMBL"/>
    <property type="match status" value="1"/>
</dbReference>
<feature type="compositionally biased region" description="Basic and acidic residues" evidence="9">
    <location>
        <begin position="673"/>
        <end position="686"/>
    </location>
</feature>
<evidence type="ECO:0000256" key="1">
    <source>
        <dbReference type="ARBA" id="ARBA00000548"/>
    </source>
</evidence>
<dbReference type="Gene3D" id="3.20.20.80">
    <property type="entry name" value="Glycosidases"/>
    <property type="match status" value="1"/>
</dbReference>
<feature type="region of interest" description="Disordered" evidence="9">
    <location>
        <begin position="855"/>
        <end position="875"/>
    </location>
</feature>
<evidence type="ECO:0000256" key="6">
    <source>
        <dbReference type="ARBA" id="ARBA00023054"/>
    </source>
</evidence>
<feature type="coiled-coil region" evidence="8">
    <location>
        <begin position="692"/>
        <end position="726"/>
    </location>
</feature>
<evidence type="ECO:0000256" key="9">
    <source>
        <dbReference type="SAM" id="MobiDB-lite"/>
    </source>
</evidence>
<dbReference type="Proteomes" id="UP000233837">
    <property type="component" value="Unassembled WGS sequence"/>
</dbReference>
<dbReference type="GO" id="GO:0009903">
    <property type="term" value="P:chloroplast avoidance movement"/>
    <property type="evidence" value="ECO:0007669"/>
    <property type="project" value="TreeGrafter"/>
</dbReference>
<dbReference type="GO" id="GO:0004556">
    <property type="term" value="F:alpha-amylase activity"/>
    <property type="evidence" value="ECO:0007669"/>
    <property type="project" value="UniProtKB-EC"/>
</dbReference>
<reference evidence="11 12" key="1">
    <citation type="journal article" date="2016" name="Sci. Rep.">
        <title>The Dendrobium catenatum Lindl. genome sequence provides insights into polysaccharide synthase, floral development and adaptive evolution.</title>
        <authorList>
            <person name="Zhang G.Q."/>
            <person name="Xu Q."/>
            <person name="Bian C."/>
            <person name="Tsai W.C."/>
            <person name="Yeh C.M."/>
            <person name="Liu K.W."/>
            <person name="Yoshida K."/>
            <person name="Zhang L.S."/>
            <person name="Chang S.B."/>
            <person name="Chen F."/>
            <person name="Shi Y."/>
            <person name="Su Y.Y."/>
            <person name="Zhang Y.Q."/>
            <person name="Chen L.J."/>
            <person name="Yin Y."/>
            <person name="Lin M."/>
            <person name="Huang H."/>
            <person name="Deng H."/>
            <person name="Wang Z.W."/>
            <person name="Zhu S.L."/>
            <person name="Zhao X."/>
            <person name="Deng C."/>
            <person name="Niu S.C."/>
            <person name="Huang J."/>
            <person name="Wang M."/>
            <person name="Liu G.H."/>
            <person name="Yang H.J."/>
            <person name="Xiao X.J."/>
            <person name="Hsiao Y.Y."/>
            <person name="Wu W.L."/>
            <person name="Chen Y.Y."/>
            <person name="Mitsuda N."/>
            <person name="Ohme-Takagi M."/>
            <person name="Luo Y.B."/>
            <person name="Van de Peer Y."/>
            <person name="Liu Z.J."/>
        </authorList>
    </citation>
    <scope>NUCLEOTIDE SEQUENCE [LARGE SCALE GENOMIC DNA]</scope>
    <source>
        <tissue evidence="11">The whole plant</tissue>
    </source>
</reference>
<dbReference type="GO" id="GO:0043169">
    <property type="term" value="F:cation binding"/>
    <property type="evidence" value="ECO:0007669"/>
    <property type="project" value="InterPro"/>
</dbReference>
<dbReference type="EC" id="3.2.1.1" evidence="5"/>
<dbReference type="InterPro" id="IPR008545">
    <property type="entry name" value="Web"/>
</dbReference>
<evidence type="ECO:0000259" key="10">
    <source>
        <dbReference type="SMART" id="SM00642"/>
    </source>
</evidence>
<dbReference type="GO" id="GO:0005975">
    <property type="term" value="P:carbohydrate metabolic process"/>
    <property type="evidence" value="ECO:0007669"/>
    <property type="project" value="InterPro"/>
</dbReference>
<accession>A0A2I0W9H9</accession>
<comment type="similarity">
    <text evidence="4 7">Belongs to the glycosyl hydrolase 13 family.</text>
</comment>
<dbReference type="GO" id="GO:0005829">
    <property type="term" value="C:cytosol"/>
    <property type="evidence" value="ECO:0007669"/>
    <property type="project" value="TreeGrafter"/>
</dbReference>
<feature type="domain" description="Glycosyl hydrolase family 13 catalytic" evidence="10">
    <location>
        <begin position="15"/>
        <end position="365"/>
    </location>
</feature>
<dbReference type="STRING" id="906689.A0A2I0W9H9"/>
<comment type="cofactor">
    <cofactor evidence="2">
        <name>Ca(2+)</name>
        <dbReference type="ChEBI" id="CHEBI:29108"/>
    </cofactor>
</comment>
<gene>
    <name evidence="11" type="primary">AMY1.3</name>
    <name evidence="11" type="ORF">MA16_Dca006312</name>
</gene>
<reference evidence="11 12" key="2">
    <citation type="journal article" date="2017" name="Nature">
        <title>The Apostasia genome and the evolution of orchids.</title>
        <authorList>
            <person name="Zhang G.Q."/>
            <person name="Liu K.W."/>
            <person name="Li Z."/>
            <person name="Lohaus R."/>
            <person name="Hsiao Y.Y."/>
            <person name="Niu S.C."/>
            <person name="Wang J.Y."/>
            <person name="Lin Y.C."/>
            <person name="Xu Q."/>
            <person name="Chen L.J."/>
            <person name="Yoshida K."/>
            <person name="Fujiwara S."/>
            <person name="Wang Z.W."/>
            <person name="Zhang Y.Q."/>
            <person name="Mitsuda N."/>
            <person name="Wang M."/>
            <person name="Liu G.H."/>
            <person name="Pecoraro L."/>
            <person name="Huang H.X."/>
            <person name="Xiao X.J."/>
            <person name="Lin M."/>
            <person name="Wu X.Y."/>
            <person name="Wu W.L."/>
            <person name="Chen Y.Y."/>
            <person name="Chang S.B."/>
            <person name="Sakamoto S."/>
            <person name="Ohme-Takagi M."/>
            <person name="Yagi M."/>
            <person name="Zeng S.J."/>
            <person name="Shen C.Y."/>
            <person name="Yeh C.M."/>
            <person name="Luo Y.B."/>
            <person name="Tsai W.C."/>
            <person name="Van de Peer Y."/>
            <person name="Liu Z.J."/>
        </authorList>
    </citation>
    <scope>NUCLEOTIDE SEQUENCE [LARGE SCALE GENOMIC DNA]</scope>
    <source>
        <tissue evidence="11">The whole plant</tissue>
    </source>
</reference>
<dbReference type="GO" id="GO:0009904">
    <property type="term" value="P:chloroplast accumulation movement"/>
    <property type="evidence" value="ECO:0007669"/>
    <property type="project" value="TreeGrafter"/>
</dbReference>
<comment type="similarity">
    <text evidence="3">Belongs to the WEB family.</text>
</comment>
<feature type="compositionally biased region" description="Basic and acidic residues" evidence="9">
    <location>
        <begin position="855"/>
        <end position="865"/>
    </location>
</feature>
<evidence type="ECO:0000256" key="7">
    <source>
        <dbReference type="RuleBase" id="RU003615"/>
    </source>
</evidence>
<evidence type="ECO:0000256" key="4">
    <source>
        <dbReference type="ARBA" id="ARBA00008061"/>
    </source>
</evidence>
<feature type="region of interest" description="Disordered" evidence="9">
    <location>
        <begin position="667"/>
        <end position="686"/>
    </location>
</feature>
<dbReference type="PRINTS" id="PR00110">
    <property type="entry name" value="ALPHAAMYLASE"/>
</dbReference>
<comment type="catalytic activity">
    <reaction evidence="1">
        <text>Endohydrolysis of (1-&gt;4)-alpha-D-glucosidic linkages in polysaccharides containing three or more (1-&gt;4)-alpha-linked D-glucose units.</text>
        <dbReference type="EC" id="3.2.1.1"/>
    </reaction>
</comment>
<organism evidence="11 12">
    <name type="scientific">Dendrobium catenatum</name>
    <dbReference type="NCBI Taxonomy" id="906689"/>
    <lineage>
        <taxon>Eukaryota</taxon>
        <taxon>Viridiplantae</taxon>
        <taxon>Streptophyta</taxon>
        <taxon>Embryophyta</taxon>
        <taxon>Tracheophyta</taxon>
        <taxon>Spermatophyta</taxon>
        <taxon>Magnoliopsida</taxon>
        <taxon>Liliopsida</taxon>
        <taxon>Asparagales</taxon>
        <taxon>Orchidaceae</taxon>
        <taxon>Epidendroideae</taxon>
        <taxon>Malaxideae</taxon>
        <taxon>Dendrobiinae</taxon>
        <taxon>Dendrobium</taxon>
    </lineage>
</organism>
<proteinExistence type="inferred from homology"/>
<dbReference type="SMART" id="SM00642">
    <property type="entry name" value="Aamy"/>
    <property type="match status" value="1"/>
</dbReference>
<dbReference type="InterPro" id="IPR006046">
    <property type="entry name" value="Alpha_amylase"/>
</dbReference>
<feature type="coiled-coil region" evidence="8">
    <location>
        <begin position="601"/>
        <end position="628"/>
    </location>
</feature>
<protein>
    <recommendedName>
        <fullName evidence="5">alpha-amylase</fullName>
        <ecNumber evidence="5">3.2.1.1</ecNumber>
    </recommendedName>
</protein>